<sequence length="197" mass="21660">MTTLLQHSTYGHLLPEAHGLLAAHADKTKAHLIATGAVMETLAKNYDGDSETWKVAGMLHDLDWDTLAKDAEEHCGKTLEELLAPIKAPAELLADIRAHYAEKYGAEHPLDSMLRKCLYCADELTGFIIAVALVRPSKKLADVEVKSVLKKFKEKSFAAQVNREQIRKCEELLGISLSDFIGLTLEAMKGVAHEIGL</sequence>
<name>A0A0S1SS18_9BACT</name>
<keyword evidence="1" id="KW-0378">Hydrolase</keyword>
<dbReference type="GO" id="GO:0016787">
    <property type="term" value="F:hydrolase activity"/>
    <property type="evidence" value="ECO:0007669"/>
    <property type="project" value="UniProtKB-KW"/>
</dbReference>
<organism evidence="1 2">
    <name type="scientific">Candidatus Peribacter riflensis</name>
    <dbReference type="NCBI Taxonomy" id="1735162"/>
    <lineage>
        <taxon>Bacteria</taxon>
        <taxon>Candidatus Peregrinibacteriota</taxon>
        <taxon>Candidatus Peribacteria</taxon>
        <taxon>Candidatus Peribacterales</taxon>
        <taxon>Candidatus Peribacteraceae</taxon>
        <taxon>Candidatus Peribacter</taxon>
    </lineage>
</organism>
<dbReference type="EMBL" id="CP013065">
    <property type="protein sequence ID" value="ALM12707.1"/>
    <property type="molecule type" value="Genomic_DNA"/>
</dbReference>
<evidence type="ECO:0000313" key="1">
    <source>
        <dbReference type="EMBL" id="ALM12707.1"/>
    </source>
</evidence>
<reference evidence="1 2" key="2">
    <citation type="journal article" date="2016" name="PeerJ">
        <title>Analysis of five complete genome sequences for members of the class Peribacteria in the recently recognized Peregrinibacteria bacterial phylum.</title>
        <authorList>
            <person name="Anantharaman K."/>
            <person name="Brown C.T."/>
            <person name="Burstein D."/>
            <person name="Castelle C.J."/>
            <person name="Probst A.J."/>
            <person name="Thomas B.C."/>
            <person name="Williams K.H."/>
            <person name="Banfield J.F."/>
        </authorList>
    </citation>
    <scope>NUCLEOTIDE SEQUENCE [LARGE SCALE GENOMIC DNA]</scope>
    <source>
        <strain evidence="1">RIFOXYD1_FULL_PER-ii_59_16</strain>
    </source>
</reference>
<dbReference type="AlphaFoldDB" id="A0A0S1SS18"/>
<protein>
    <submittedName>
        <fullName evidence="1">Metal dependent phosphohydrolase</fullName>
    </submittedName>
</protein>
<dbReference type="PANTHER" id="PTHR38659:SF1">
    <property type="entry name" value="METAL DEPENDENT PHOSPHOHYDROLASE"/>
    <property type="match status" value="1"/>
</dbReference>
<accession>A0A0S1SS18</accession>
<dbReference type="STRING" id="1735162.PeribacterB2_0002"/>
<reference evidence="2" key="1">
    <citation type="submission" date="2015-10" db="EMBL/GenBank/DDBJ databases">
        <title>Analysis of five complete genome sequences for members of the class Peribacteria in the recently recognized Peregrinibacteria bacterial phylum.</title>
        <authorList>
            <person name="Anantharaman K."/>
            <person name="Brown C.T."/>
            <person name="Burstein D."/>
            <person name="Castelle C.J."/>
            <person name="Probst A.J."/>
            <person name="Thomas B.C."/>
            <person name="Williams K.H."/>
            <person name="Banfield J.F."/>
        </authorList>
    </citation>
    <scope>NUCLEOTIDE SEQUENCE [LARGE SCALE GENOMIC DNA]</scope>
</reference>
<gene>
    <name evidence="1" type="ORF">PeribacterD1_0002</name>
</gene>
<evidence type="ECO:0000313" key="2">
    <source>
        <dbReference type="Proteomes" id="UP000069135"/>
    </source>
</evidence>
<dbReference type="Proteomes" id="UP000069135">
    <property type="component" value="Chromosome"/>
</dbReference>
<proteinExistence type="predicted"/>
<dbReference type="Gene3D" id="1.10.3210.10">
    <property type="entry name" value="Hypothetical protein af1432"/>
    <property type="match status" value="1"/>
</dbReference>
<dbReference type="PANTHER" id="PTHR38659">
    <property type="entry name" value="METAL-DEPENDENT PHOSPHOHYDROLASE"/>
    <property type="match status" value="1"/>
</dbReference>
<dbReference type="SUPFAM" id="SSF109604">
    <property type="entry name" value="HD-domain/PDEase-like"/>
    <property type="match status" value="1"/>
</dbReference>